<dbReference type="RefSeq" id="WP_173730729.1">
    <property type="nucleotide sequence ID" value="NZ_JABTTE010000007.1"/>
</dbReference>
<dbReference type="InterPro" id="IPR001977">
    <property type="entry name" value="Depp_CoAkinase"/>
</dbReference>
<comment type="pathway">
    <text evidence="5">Cofactor biosynthesis; coenzyme A biosynthesis; CoA from (R)-pantothenate: step 5/5.</text>
</comment>
<dbReference type="AlphaFoldDB" id="A0A8J8KE75"/>
<dbReference type="GO" id="GO:0005524">
    <property type="term" value="F:ATP binding"/>
    <property type="evidence" value="ECO:0007669"/>
    <property type="project" value="UniProtKB-UniRule"/>
</dbReference>
<evidence type="ECO:0000256" key="2">
    <source>
        <dbReference type="ARBA" id="ARBA00022741"/>
    </source>
</evidence>
<keyword evidence="5 7" id="KW-0808">Transferase</keyword>
<comment type="caution">
    <text evidence="7">The sequence shown here is derived from an EMBL/GenBank/DDBJ whole genome shotgun (WGS) entry which is preliminary data.</text>
</comment>
<evidence type="ECO:0000256" key="4">
    <source>
        <dbReference type="ARBA" id="ARBA00022993"/>
    </source>
</evidence>
<dbReference type="GO" id="GO:0005737">
    <property type="term" value="C:cytoplasm"/>
    <property type="evidence" value="ECO:0007669"/>
    <property type="project" value="UniProtKB-SubCell"/>
</dbReference>
<evidence type="ECO:0000256" key="5">
    <source>
        <dbReference type="HAMAP-Rule" id="MF_00376"/>
    </source>
</evidence>
<dbReference type="FunFam" id="3.40.50.300:FF:000485">
    <property type="entry name" value="Dephospho-CoA kinase CAB5"/>
    <property type="match status" value="1"/>
</dbReference>
<dbReference type="SUPFAM" id="SSF52540">
    <property type="entry name" value="P-loop containing nucleoside triphosphate hydrolases"/>
    <property type="match status" value="1"/>
</dbReference>
<organism evidence="7 8">
    <name type="scientific">Calidifontibacillus erzurumensis</name>
    <dbReference type="NCBI Taxonomy" id="2741433"/>
    <lineage>
        <taxon>Bacteria</taxon>
        <taxon>Bacillati</taxon>
        <taxon>Bacillota</taxon>
        <taxon>Bacilli</taxon>
        <taxon>Bacillales</taxon>
        <taxon>Bacillaceae</taxon>
        <taxon>Calidifontibacillus/Schinkia group</taxon>
        <taxon>Calidifontibacillus</taxon>
    </lineage>
</organism>
<keyword evidence="8" id="KW-1185">Reference proteome</keyword>
<evidence type="ECO:0000313" key="7">
    <source>
        <dbReference type="EMBL" id="NSL51520.1"/>
    </source>
</evidence>
<dbReference type="HAMAP" id="MF_00376">
    <property type="entry name" value="Dephospho_CoA_kinase"/>
    <property type="match status" value="1"/>
</dbReference>
<dbReference type="Proteomes" id="UP000625804">
    <property type="component" value="Unassembled WGS sequence"/>
</dbReference>
<dbReference type="NCBIfam" id="TIGR00152">
    <property type="entry name" value="dephospho-CoA kinase"/>
    <property type="match status" value="1"/>
</dbReference>
<evidence type="ECO:0000256" key="1">
    <source>
        <dbReference type="ARBA" id="ARBA00009018"/>
    </source>
</evidence>
<dbReference type="UniPathway" id="UPA00241">
    <property type="reaction ID" value="UER00356"/>
</dbReference>
<evidence type="ECO:0000313" key="8">
    <source>
        <dbReference type="Proteomes" id="UP000625804"/>
    </source>
</evidence>
<comment type="function">
    <text evidence="5">Catalyzes the phosphorylation of the 3'-hydroxyl group of dephosphocoenzyme A to form coenzyme A.</text>
</comment>
<dbReference type="EMBL" id="JABTTE010000007">
    <property type="protein sequence ID" value="NSL51520.1"/>
    <property type="molecule type" value="Genomic_DNA"/>
</dbReference>
<dbReference type="PROSITE" id="PS51219">
    <property type="entry name" value="DPCK"/>
    <property type="match status" value="1"/>
</dbReference>
<dbReference type="EC" id="2.7.1.24" evidence="5 6"/>
<keyword evidence="3 5" id="KW-0067">ATP-binding</keyword>
<keyword evidence="5 7" id="KW-0418">Kinase</keyword>
<dbReference type="GO" id="GO:0004140">
    <property type="term" value="F:dephospho-CoA kinase activity"/>
    <property type="evidence" value="ECO:0007669"/>
    <property type="project" value="UniProtKB-UniRule"/>
</dbReference>
<dbReference type="Gene3D" id="3.40.50.300">
    <property type="entry name" value="P-loop containing nucleotide triphosphate hydrolases"/>
    <property type="match status" value="1"/>
</dbReference>
<dbReference type="PANTHER" id="PTHR10695">
    <property type="entry name" value="DEPHOSPHO-COA KINASE-RELATED"/>
    <property type="match status" value="1"/>
</dbReference>
<comment type="subcellular location">
    <subcellularLocation>
        <location evidence="5">Cytoplasm</location>
    </subcellularLocation>
</comment>
<dbReference type="PANTHER" id="PTHR10695:SF46">
    <property type="entry name" value="BIFUNCTIONAL COENZYME A SYNTHASE-RELATED"/>
    <property type="match status" value="1"/>
</dbReference>
<comment type="similarity">
    <text evidence="1 5">Belongs to the CoaE family.</text>
</comment>
<keyword evidence="4 5" id="KW-0173">Coenzyme A biosynthesis</keyword>
<sequence>MTTIIGLTGGIASGKSTVAKMLKNYGIPIIDADVIAREVVEVGEEAYYKIVEAFGKDILHEDGTIHREKLGAIVFNDEEQRKKLNSIVHPAVRTRMNELKQKYIEGGEKTIVLDIPLLFESKLTHLVDKIILVYVDYDVQVKRLMERNHFTREQAEARIKAQMPLKDKISLADAVLYNNGTISETEKQLAEVLKKWQII</sequence>
<dbReference type="CDD" id="cd02022">
    <property type="entry name" value="DPCK"/>
    <property type="match status" value="1"/>
</dbReference>
<keyword evidence="5" id="KW-0963">Cytoplasm</keyword>
<evidence type="ECO:0000256" key="6">
    <source>
        <dbReference type="NCBIfam" id="TIGR00152"/>
    </source>
</evidence>
<gene>
    <name evidence="5" type="primary">coaE</name>
    <name evidence="7" type="ORF">HR057_07015</name>
</gene>
<protein>
    <recommendedName>
        <fullName evidence="5 6">Dephospho-CoA kinase</fullName>
        <ecNumber evidence="5 6">2.7.1.24</ecNumber>
    </recommendedName>
    <alternativeName>
        <fullName evidence="5">Dephosphocoenzyme A kinase</fullName>
    </alternativeName>
</protein>
<dbReference type="InterPro" id="IPR027417">
    <property type="entry name" value="P-loop_NTPase"/>
</dbReference>
<comment type="catalytic activity">
    <reaction evidence="5">
        <text>3'-dephospho-CoA + ATP = ADP + CoA + H(+)</text>
        <dbReference type="Rhea" id="RHEA:18245"/>
        <dbReference type="ChEBI" id="CHEBI:15378"/>
        <dbReference type="ChEBI" id="CHEBI:30616"/>
        <dbReference type="ChEBI" id="CHEBI:57287"/>
        <dbReference type="ChEBI" id="CHEBI:57328"/>
        <dbReference type="ChEBI" id="CHEBI:456216"/>
        <dbReference type="EC" id="2.7.1.24"/>
    </reaction>
</comment>
<proteinExistence type="inferred from homology"/>
<evidence type="ECO:0000256" key="3">
    <source>
        <dbReference type="ARBA" id="ARBA00022840"/>
    </source>
</evidence>
<accession>A0A8J8KE75</accession>
<dbReference type="Pfam" id="PF01121">
    <property type="entry name" value="CoaE"/>
    <property type="match status" value="1"/>
</dbReference>
<feature type="binding site" evidence="5">
    <location>
        <begin position="12"/>
        <end position="17"/>
    </location>
    <ligand>
        <name>ATP</name>
        <dbReference type="ChEBI" id="CHEBI:30616"/>
    </ligand>
</feature>
<dbReference type="GO" id="GO:0015937">
    <property type="term" value="P:coenzyme A biosynthetic process"/>
    <property type="evidence" value="ECO:0007669"/>
    <property type="project" value="UniProtKB-UniRule"/>
</dbReference>
<name>A0A8J8KE75_9BACI</name>
<reference evidence="7" key="1">
    <citation type="submission" date="2020-06" db="EMBL/GenBank/DDBJ databases">
        <title>A novel thermopfilic bacterium from Erzurum, Turkey.</title>
        <authorList>
            <person name="Adiguzel A."/>
            <person name="Ay H."/>
            <person name="Baltaci M.O."/>
        </authorList>
    </citation>
    <scope>NUCLEOTIDE SEQUENCE</scope>
    <source>
        <strain evidence="7">P2</strain>
    </source>
</reference>
<keyword evidence="2 5" id="KW-0547">Nucleotide-binding</keyword>